<organism evidence="1 2">
    <name type="scientific">Salinirubellus salinus</name>
    <dbReference type="NCBI Taxonomy" id="1364945"/>
    <lineage>
        <taxon>Archaea</taxon>
        <taxon>Methanobacteriati</taxon>
        <taxon>Methanobacteriota</taxon>
        <taxon>Stenosarchaea group</taxon>
        <taxon>Halobacteria</taxon>
        <taxon>Halobacteriales</taxon>
        <taxon>Natronomonadaceae</taxon>
        <taxon>Salinirubellus</taxon>
    </lineage>
</organism>
<dbReference type="KEGG" id="ssai:N0B31_22315"/>
<protein>
    <submittedName>
        <fullName evidence="1">Uncharacterized protein</fullName>
    </submittedName>
</protein>
<keyword evidence="2" id="KW-1185">Reference proteome</keyword>
<accession>A0A9E7R852</accession>
<dbReference type="EMBL" id="CP104004">
    <property type="protein sequence ID" value="UWM56983.1"/>
    <property type="molecule type" value="Genomic_DNA"/>
</dbReference>
<evidence type="ECO:0000313" key="1">
    <source>
        <dbReference type="EMBL" id="UWM56983.1"/>
    </source>
</evidence>
<dbReference type="GeneID" id="74945219"/>
<dbReference type="AlphaFoldDB" id="A0A9E7R852"/>
<geneLocation type="plasmid" evidence="1 2">
    <name>unnamed1</name>
</geneLocation>
<dbReference type="Proteomes" id="UP001057580">
    <property type="component" value="Plasmid unnamed1"/>
</dbReference>
<gene>
    <name evidence="1" type="ORF">N0B31_22315</name>
</gene>
<name>A0A9E7R852_9EURY</name>
<keyword evidence="1" id="KW-0614">Plasmid</keyword>
<sequence length="260" mass="29989">MQSSCFTGAIPRIEAKREQLRIASEVDEIESVMLNLRHARLLEQRGVDLAEVDARVILTSTMDDERCEEWFPERELRLAERVDADAVVPFDRPVYNTDHRSKRLETIRVYVADLKEFAPQFREAGIDVIPLVKGTTSYERGLCYEVFNELDWTQIAFYCVQYFSYGYRYQALLARVHRIAAEYDPDDMMLIGFQSENKLSDFPPSVTGAAGQRWRRKIDPRDSSLSVATHRYRKWSAELNSALSISQQPLSAFGSMKGWA</sequence>
<dbReference type="RefSeq" id="WP_260644094.1">
    <property type="nucleotide sequence ID" value="NZ_CP104004.1"/>
</dbReference>
<evidence type="ECO:0000313" key="2">
    <source>
        <dbReference type="Proteomes" id="UP001057580"/>
    </source>
</evidence>
<proteinExistence type="predicted"/>
<reference evidence="1" key="1">
    <citation type="submission" date="2022-09" db="EMBL/GenBank/DDBJ databases">
        <title>Diverse halophilic archaea isolated from saline environments.</title>
        <authorList>
            <person name="Cui H.-L."/>
        </authorList>
    </citation>
    <scope>NUCLEOTIDE SEQUENCE</scope>
    <source>
        <strain evidence="1">ZS-35-S2</strain>
        <plasmid evidence="1">unnamed1</plasmid>
    </source>
</reference>